<organism evidence="5 6">
    <name type="scientific">Faecalicatena orotica</name>
    <dbReference type="NCBI Taxonomy" id="1544"/>
    <lineage>
        <taxon>Bacteria</taxon>
        <taxon>Bacillati</taxon>
        <taxon>Bacillota</taxon>
        <taxon>Clostridia</taxon>
        <taxon>Lachnospirales</taxon>
        <taxon>Lachnospiraceae</taxon>
        <taxon>Faecalicatena</taxon>
    </lineage>
</organism>
<dbReference type="RefSeq" id="WP_109729477.1">
    <property type="nucleotide sequence ID" value="NZ_BAAACK010000007.1"/>
</dbReference>
<dbReference type="SMART" id="SM00418">
    <property type="entry name" value="HTH_ARSR"/>
    <property type="match status" value="1"/>
</dbReference>
<keyword evidence="2" id="KW-0238">DNA-binding</keyword>
<dbReference type="PANTHER" id="PTHR33154">
    <property type="entry name" value="TRANSCRIPTIONAL REGULATOR, ARSR FAMILY"/>
    <property type="match status" value="1"/>
</dbReference>
<accession>A0A2Y9B7X7</accession>
<dbReference type="InterPro" id="IPR051081">
    <property type="entry name" value="HTH_MetalResp_TranReg"/>
</dbReference>
<dbReference type="NCBIfam" id="NF033788">
    <property type="entry name" value="HTH_metalloreg"/>
    <property type="match status" value="1"/>
</dbReference>
<dbReference type="SUPFAM" id="SSF46785">
    <property type="entry name" value="Winged helix' DNA-binding domain"/>
    <property type="match status" value="1"/>
</dbReference>
<dbReference type="EMBL" id="QGDL01000001">
    <property type="protein sequence ID" value="PWJ32112.1"/>
    <property type="molecule type" value="Genomic_DNA"/>
</dbReference>
<keyword evidence="1" id="KW-0805">Transcription regulation</keyword>
<dbReference type="PRINTS" id="PR00778">
    <property type="entry name" value="HTHARSR"/>
</dbReference>
<dbReference type="InterPro" id="IPR036390">
    <property type="entry name" value="WH_DNA-bd_sf"/>
</dbReference>
<dbReference type="GO" id="GO:0003700">
    <property type="term" value="F:DNA-binding transcription factor activity"/>
    <property type="evidence" value="ECO:0007669"/>
    <property type="project" value="InterPro"/>
</dbReference>
<dbReference type="AlphaFoldDB" id="A0A2Y9B7X7"/>
<evidence type="ECO:0000256" key="3">
    <source>
        <dbReference type="ARBA" id="ARBA00023163"/>
    </source>
</evidence>
<dbReference type="CDD" id="cd00090">
    <property type="entry name" value="HTH_ARSR"/>
    <property type="match status" value="1"/>
</dbReference>
<dbReference type="Gene3D" id="1.10.10.10">
    <property type="entry name" value="Winged helix-like DNA-binding domain superfamily/Winged helix DNA-binding domain"/>
    <property type="match status" value="1"/>
</dbReference>
<keyword evidence="6" id="KW-1185">Reference proteome</keyword>
<evidence type="ECO:0000256" key="1">
    <source>
        <dbReference type="ARBA" id="ARBA00023015"/>
    </source>
</evidence>
<dbReference type="Proteomes" id="UP000245845">
    <property type="component" value="Unassembled WGS sequence"/>
</dbReference>
<gene>
    <name evidence="5" type="ORF">A8806_101400</name>
</gene>
<dbReference type="InterPro" id="IPR001845">
    <property type="entry name" value="HTH_ArsR_DNA-bd_dom"/>
</dbReference>
<dbReference type="InterPro" id="IPR011991">
    <property type="entry name" value="ArsR-like_HTH"/>
</dbReference>
<proteinExistence type="predicted"/>
<dbReference type="PROSITE" id="PS50987">
    <property type="entry name" value="HTH_ARSR_2"/>
    <property type="match status" value="1"/>
</dbReference>
<evidence type="ECO:0000256" key="2">
    <source>
        <dbReference type="ARBA" id="ARBA00023125"/>
    </source>
</evidence>
<dbReference type="Pfam" id="PF01022">
    <property type="entry name" value="HTH_5"/>
    <property type="match status" value="1"/>
</dbReference>
<evidence type="ECO:0000313" key="5">
    <source>
        <dbReference type="EMBL" id="PWJ32112.1"/>
    </source>
</evidence>
<keyword evidence="3" id="KW-0804">Transcription</keyword>
<comment type="caution">
    <text evidence="5">The sequence shown here is derived from an EMBL/GenBank/DDBJ whole genome shotgun (WGS) entry which is preliminary data.</text>
</comment>
<evidence type="ECO:0000313" key="6">
    <source>
        <dbReference type="Proteomes" id="UP000245845"/>
    </source>
</evidence>
<name>A0A2Y9B7X7_9FIRM</name>
<dbReference type="InterPro" id="IPR036388">
    <property type="entry name" value="WH-like_DNA-bd_sf"/>
</dbReference>
<dbReference type="PANTHER" id="PTHR33154:SF33">
    <property type="entry name" value="TRANSCRIPTIONAL REPRESSOR SDPR"/>
    <property type="match status" value="1"/>
</dbReference>
<dbReference type="GO" id="GO:0003677">
    <property type="term" value="F:DNA binding"/>
    <property type="evidence" value="ECO:0007669"/>
    <property type="project" value="UniProtKB-KW"/>
</dbReference>
<sequence length="103" mass="12045">MSKKTMLYMKECAPIFSMLQDERRQEITQLLFENRELSVSSLTEKLSLSRPAVSHHLKLLLDTGLVMVRQEGKERYYQLNLKTALDQLKNLTASIEKDIEQMK</sequence>
<dbReference type="OrthoDB" id="9798835at2"/>
<reference evidence="5 6" key="1">
    <citation type="submission" date="2018-05" db="EMBL/GenBank/DDBJ databases">
        <title>The Hungate 1000. A catalogue of reference genomes from the rumen microbiome.</title>
        <authorList>
            <person name="Kelly W."/>
        </authorList>
    </citation>
    <scope>NUCLEOTIDE SEQUENCE [LARGE SCALE GENOMIC DNA]</scope>
    <source>
        <strain evidence="5 6">NLAE-zl-C242</strain>
    </source>
</reference>
<protein>
    <submittedName>
        <fullName evidence="5">ArsR family transcriptional regulator</fullName>
    </submittedName>
</protein>
<feature type="domain" description="HTH arsR-type" evidence="4">
    <location>
        <begin position="4"/>
        <end position="103"/>
    </location>
</feature>
<evidence type="ECO:0000259" key="4">
    <source>
        <dbReference type="PROSITE" id="PS50987"/>
    </source>
</evidence>